<accession>A0A0A1YH03</accession>
<evidence type="ECO:0000256" key="11">
    <source>
        <dbReference type="ARBA" id="ARBA00032384"/>
    </source>
</evidence>
<evidence type="ECO:0000256" key="1">
    <source>
        <dbReference type="ARBA" id="ARBA00004418"/>
    </source>
</evidence>
<evidence type="ECO:0000256" key="12">
    <source>
        <dbReference type="PIRSR" id="PIRSR638639-50"/>
    </source>
</evidence>
<evidence type="ECO:0000256" key="5">
    <source>
        <dbReference type="ARBA" id="ARBA00022679"/>
    </source>
</evidence>
<evidence type="ECO:0000256" key="9">
    <source>
        <dbReference type="ARBA" id="ARBA00023157"/>
    </source>
</evidence>
<dbReference type="InterPro" id="IPR031811">
    <property type="entry name" value="ALGX/ALGJ_SGNH-like"/>
</dbReference>
<feature type="active site" description="Nucleophile" evidence="12">
    <location>
        <position position="253"/>
    </location>
</feature>
<dbReference type="OrthoDB" id="6773032at2"/>
<comment type="pathway">
    <text evidence="2">Glycan biosynthesis; alginate biosynthesis.</text>
</comment>
<dbReference type="Pfam" id="PF16822">
    <property type="entry name" value="ALGX"/>
    <property type="match status" value="1"/>
</dbReference>
<dbReference type="EMBL" id="AWSQ01000004">
    <property type="protein sequence ID" value="KFX69185.1"/>
    <property type="molecule type" value="Genomic_DNA"/>
</dbReference>
<evidence type="ECO:0000256" key="2">
    <source>
        <dbReference type="ARBA" id="ARBA00005182"/>
    </source>
</evidence>
<keyword evidence="9 13" id="KW-1015">Disulfide bond</keyword>
<evidence type="ECO:0000256" key="8">
    <source>
        <dbReference type="ARBA" id="ARBA00022841"/>
    </source>
</evidence>
<feature type="signal peptide" evidence="14">
    <location>
        <begin position="1"/>
        <end position="21"/>
    </location>
</feature>
<evidence type="ECO:0000313" key="18">
    <source>
        <dbReference type="Proteomes" id="UP000030063"/>
    </source>
</evidence>
<keyword evidence="5" id="KW-0808">Transferase</keyword>
<dbReference type="Pfam" id="PF16824">
    <property type="entry name" value="CBM_26"/>
    <property type="match status" value="1"/>
</dbReference>
<evidence type="ECO:0000256" key="10">
    <source>
        <dbReference type="ARBA" id="ARBA00023315"/>
    </source>
</evidence>
<name>A0A0A1YH03_9PSED</name>
<evidence type="ECO:0000256" key="14">
    <source>
        <dbReference type="SAM" id="SignalP"/>
    </source>
</evidence>
<dbReference type="InterPro" id="IPR031798">
    <property type="entry name" value="AlgX_C"/>
</dbReference>
<feature type="domain" description="Alginate biosynthesis protein AlgX C-terminal carbohydrate-binding module" evidence="16">
    <location>
        <begin position="330"/>
        <end position="450"/>
    </location>
</feature>
<evidence type="ECO:0000256" key="13">
    <source>
        <dbReference type="PIRSR" id="PIRSR638639-51"/>
    </source>
</evidence>
<feature type="active site" evidence="12">
    <location>
        <position position="165"/>
    </location>
</feature>
<evidence type="ECO:0000313" key="17">
    <source>
        <dbReference type="EMBL" id="KFX69185.1"/>
    </source>
</evidence>
<feature type="active site" description="Proton acceptor" evidence="12">
    <location>
        <position position="167"/>
    </location>
</feature>
<organism evidence="17 18">
    <name type="scientific">Pseudomonas taeanensis MS-3</name>
    <dbReference type="NCBI Taxonomy" id="1395571"/>
    <lineage>
        <taxon>Bacteria</taxon>
        <taxon>Pseudomonadati</taxon>
        <taxon>Pseudomonadota</taxon>
        <taxon>Gammaproteobacteria</taxon>
        <taxon>Pseudomonadales</taxon>
        <taxon>Pseudomonadaceae</taxon>
        <taxon>Pseudomonas</taxon>
    </lineage>
</organism>
<dbReference type="UniPathway" id="UPA00286"/>
<dbReference type="GO" id="GO:0042597">
    <property type="term" value="C:periplasmic space"/>
    <property type="evidence" value="ECO:0007669"/>
    <property type="project" value="UniProtKB-SubCell"/>
</dbReference>
<evidence type="ECO:0000256" key="3">
    <source>
        <dbReference type="ARBA" id="ARBA00006553"/>
    </source>
</evidence>
<reference evidence="17 18" key="1">
    <citation type="journal article" date="2014" name="Genome Announc.">
        <title>Draft Genome Sequence of Petroleum Oil-Degrading Marine Bacterium Pseudomonas taeanensis Strain MS-3, Isolated from a Crude Oil-Contaminated Seashore.</title>
        <authorList>
            <person name="Lee S.Y."/>
            <person name="Kim S.H."/>
            <person name="Lee D.G."/>
            <person name="Shin S."/>
            <person name="Yun S.H."/>
            <person name="Choi C.W."/>
            <person name="Chung Y.H."/>
            <person name="Choi J.S."/>
            <person name="Kahng H.Y."/>
            <person name="Kim S.I."/>
        </authorList>
    </citation>
    <scope>NUCLEOTIDE SEQUENCE [LARGE SCALE GENOMIC DNA]</scope>
    <source>
        <strain evidence="17 18">MS-3</strain>
    </source>
</reference>
<feature type="disulfide bond" evidence="13">
    <location>
        <begin position="331"/>
        <end position="446"/>
    </location>
</feature>
<feature type="domain" description="AlgX/AlgJ SGNH hydrolase-like" evidence="15">
    <location>
        <begin position="55"/>
        <end position="308"/>
    </location>
</feature>
<feature type="disulfide bond" evidence="13">
    <location>
        <begin position="34"/>
        <end position="220"/>
    </location>
</feature>
<keyword evidence="18" id="KW-1185">Reference proteome</keyword>
<keyword evidence="8" id="KW-0016">Alginate biosynthesis</keyword>
<feature type="chain" id="PRO_5001996050" description="Alginate biosynthesis protein AlgX" evidence="14">
    <location>
        <begin position="22"/>
        <end position="466"/>
    </location>
</feature>
<proteinExistence type="inferred from homology"/>
<evidence type="ECO:0000256" key="4">
    <source>
        <dbReference type="ARBA" id="ARBA00013937"/>
    </source>
</evidence>
<dbReference type="CDD" id="cd14441">
    <property type="entry name" value="AlgX_N"/>
    <property type="match status" value="1"/>
</dbReference>
<evidence type="ECO:0000259" key="16">
    <source>
        <dbReference type="Pfam" id="PF16824"/>
    </source>
</evidence>
<keyword evidence="6 14" id="KW-0732">Signal</keyword>
<evidence type="ECO:0000256" key="7">
    <source>
        <dbReference type="ARBA" id="ARBA00022764"/>
    </source>
</evidence>
<keyword evidence="7" id="KW-0574">Periplasm</keyword>
<dbReference type="Proteomes" id="UP000030063">
    <property type="component" value="Unassembled WGS sequence"/>
</dbReference>
<keyword evidence="10" id="KW-0012">Acyltransferase</keyword>
<dbReference type="CDD" id="cd14487">
    <property type="entry name" value="AlgX_C"/>
    <property type="match status" value="1"/>
</dbReference>
<comment type="caution">
    <text evidence="17">The sequence shown here is derived from an EMBL/GenBank/DDBJ whole genome shotgun (WGS) entry which is preliminary data.</text>
</comment>
<dbReference type="eggNOG" id="ENOG502Z8PP">
    <property type="taxonomic scope" value="Bacteria"/>
</dbReference>
<protein>
    <recommendedName>
        <fullName evidence="4">Alginate biosynthesis protein AlgX</fullName>
    </recommendedName>
    <alternativeName>
        <fullName evidence="11">Probable alginate O-acetyltransferase AlgX</fullName>
    </alternativeName>
</protein>
<gene>
    <name evidence="17" type="ORF">TMS3_0117130</name>
</gene>
<comment type="subcellular location">
    <subcellularLocation>
        <location evidence="1">Periplasm</location>
    </subcellularLocation>
</comment>
<dbReference type="GO" id="GO:0016746">
    <property type="term" value="F:acyltransferase activity"/>
    <property type="evidence" value="ECO:0007669"/>
    <property type="project" value="UniProtKB-KW"/>
</dbReference>
<dbReference type="InterPro" id="IPR038639">
    <property type="entry name" value="AlgX_C_sf"/>
</dbReference>
<dbReference type="Gene3D" id="2.60.120.1380">
    <property type="entry name" value="C-terminal carbohydrate-binding module"/>
    <property type="match status" value="1"/>
</dbReference>
<dbReference type="InterPro" id="IPR034655">
    <property type="entry name" value="AlgX_N"/>
</dbReference>
<dbReference type="GO" id="GO:0042121">
    <property type="term" value="P:alginic acid biosynthetic process"/>
    <property type="evidence" value="ECO:0007669"/>
    <property type="project" value="UniProtKB-UniPathway"/>
</dbReference>
<sequence>MNRASMLLGVGLLVGASHLPAAPIYQAEACCQLCPAAADTRAYQAAGLRGYGRLIEAQDGWLFSSAQDLRTEFGLSQQSYKQLKRLRNALKHRGVELMLVYPPSRGLLHADKLTSAERTGFDQARAQASYRATLGRMRDLGIWVPDLASLMQAEAESRDYFFKADQHWTPQGAERTALLVAQTAKKIPLFDQLPVGKYQSSPAGLMARSGSLHKVAQRLCGNGYPRQYVQSFITQPISSSPSQQAQVVLVGSSNSSASYNFAGFLEQHLGTPVHNASLHGSSHEGALLQYLLSEAFQKQPPKLLIWELGDAASLGRRNLYRQVVPAVSNGCSGRPALLQSSGTLRAGANQVLFNGANGVLPIRSSDYRIDLQFDDPAVQQLSATLTFMNGRQETLTFNRAPGDRQQGRILLELREDGDWDELTFLSLNVQPLAGVSGNSRLTTKLCQVRSDEDGPGLRTAQTSVER</sequence>
<dbReference type="AlphaFoldDB" id="A0A0A1YH03"/>
<dbReference type="RefSeq" id="WP_025166419.1">
    <property type="nucleotide sequence ID" value="NZ_AWSQ01000004.1"/>
</dbReference>
<evidence type="ECO:0000259" key="15">
    <source>
        <dbReference type="Pfam" id="PF16822"/>
    </source>
</evidence>
<evidence type="ECO:0000256" key="6">
    <source>
        <dbReference type="ARBA" id="ARBA00022729"/>
    </source>
</evidence>
<comment type="similarity">
    <text evidence="3">Belongs to the AlgX family.</text>
</comment>
<dbReference type="STRING" id="1395571.TMS3_0117130"/>